<dbReference type="AlphaFoldDB" id="A0A6S7I8R5"/>
<dbReference type="OrthoDB" id="5989200at2759"/>
<protein>
    <submittedName>
        <fullName evidence="1">Uncharacterized protein</fullName>
    </submittedName>
</protein>
<proteinExistence type="predicted"/>
<name>A0A6S7I8R5_PARCT</name>
<organism evidence="1 2">
    <name type="scientific">Paramuricea clavata</name>
    <name type="common">Red gorgonian</name>
    <name type="synonym">Violescent sea-whip</name>
    <dbReference type="NCBI Taxonomy" id="317549"/>
    <lineage>
        <taxon>Eukaryota</taxon>
        <taxon>Metazoa</taxon>
        <taxon>Cnidaria</taxon>
        <taxon>Anthozoa</taxon>
        <taxon>Octocorallia</taxon>
        <taxon>Malacalcyonacea</taxon>
        <taxon>Plexauridae</taxon>
        <taxon>Paramuricea</taxon>
    </lineage>
</organism>
<evidence type="ECO:0000313" key="1">
    <source>
        <dbReference type="EMBL" id="CAB4013607.1"/>
    </source>
</evidence>
<dbReference type="PANTHER" id="PTHR31424:SF3">
    <property type="entry name" value="RING-TYPE DOMAIN-CONTAINING PROTEIN"/>
    <property type="match status" value="1"/>
</dbReference>
<gene>
    <name evidence="1" type="ORF">PACLA_8A064711</name>
</gene>
<dbReference type="Proteomes" id="UP001152795">
    <property type="component" value="Unassembled WGS sequence"/>
</dbReference>
<feature type="non-terminal residue" evidence="1">
    <location>
        <position position="1"/>
    </location>
</feature>
<accession>A0A6S7I8R5</accession>
<keyword evidence="2" id="KW-1185">Reference proteome</keyword>
<comment type="caution">
    <text evidence="1">The sequence shown here is derived from an EMBL/GenBank/DDBJ whole genome shotgun (WGS) entry which is preliminary data.</text>
</comment>
<evidence type="ECO:0000313" key="2">
    <source>
        <dbReference type="Proteomes" id="UP001152795"/>
    </source>
</evidence>
<reference evidence="1" key="1">
    <citation type="submission" date="2020-04" db="EMBL/GenBank/DDBJ databases">
        <authorList>
            <person name="Alioto T."/>
            <person name="Alioto T."/>
            <person name="Gomez Garrido J."/>
        </authorList>
    </citation>
    <scope>NUCLEOTIDE SEQUENCE</scope>
    <source>
        <strain evidence="1">A484AB</strain>
    </source>
</reference>
<sequence length="412" mass="47892">NHTIAIIKGHESYELLKSSCSTIFEQVNKLVKDKSIEVNGISIPVELYLGGDYKFLLLMMGMKGATSDYACIWCKVHKKDRCDVSKHQDFYWENLTRSIEDIFQCALKRNYSCEYKPLLNIPLCNVVLDELHLMLRVTDKLTKNLVINAIENDRRENLNKRPMDRSNKNLDALIKCIRSCGISFNVWEKAEEDCRGGLYDFTSLMGSDKRLLLKTLPSKLATILPDNTSGTIVRLWQAVNWVNLFLSMNGKNLGYEPARITPYMHAMVYHVPRFMQKHEGIKKFTGQGVEKLNDDCRRVHLQRSNKWDAPKDVLLVGKRVEHLSDCERLTRPYQKRNTDYWDNTIKDSRSKRPRVSTQINEEPEVDLESLTASQMKQKLKELGILTKLRRLQKLKELLRESLQNKENQPNNI</sequence>
<dbReference type="PANTHER" id="PTHR31424">
    <property type="entry name" value="PROTEIN CBG23806"/>
    <property type="match status" value="1"/>
</dbReference>
<dbReference type="EMBL" id="CACRXK020007944">
    <property type="protein sequence ID" value="CAB4013607.1"/>
    <property type="molecule type" value="Genomic_DNA"/>
</dbReference>